<sequence length="79" mass="8474">MLVMVLSSAPARHHLIMNHQLSQLNEDSPPWGGRSGFDLRGGEGVPAASARRFAVPDRFAGGDQRHGLVVQGKQSATLK</sequence>
<feature type="region of interest" description="Disordered" evidence="1">
    <location>
        <begin position="24"/>
        <end position="43"/>
    </location>
</feature>
<evidence type="ECO:0000313" key="2">
    <source>
        <dbReference type="EMBL" id="NEC55826.1"/>
    </source>
</evidence>
<accession>A0ABX0BSJ4</accession>
<organism evidence="2 3">
    <name type="scientific">Amycolatopsis rubida</name>
    <dbReference type="NCBI Taxonomy" id="112413"/>
    <lineage>
        <taxon>Bacteria</taxon>
        <taxon>Bacillati</taxon>
        <taxon>Actinomycetota</taxon>
        <taxon>Actinomycetes</taxon>
        <taxon>Pseudonocardiales</taxon>
        <taxon>Pseudonocardiaceae</taxon>
        <taxon>Amycolatopsis</taxon>
    </lineage>
</organism>
<comment type="caution">
    <text evidence="2">The sequence shown here is derived from an EMBL/GenBank/DDBJ whole genome shotgun (WGS) entry which is preliminary data.</text>
</comment>
<protein>
    <submittedName>
        <fullName evidence="2">Uncharacterized protein</fullName>
    </submittedName>
</protein>
<evidence type="ECO:0000313" key="3">
    <source>
        <dbReference type="Proteomes" id="UP000470404"/>
    </source>
</evidence>
<dbReference type="Proteomes" id="UP000470404">
    <property type="component" value="Unassembled WGS sequence"/>
</dbReference>
<reference evidence="2 3" key="1">
    <citation type="submission" date="2020-01" db="EMBL/GenBank/DDBJ databases">
        <title>Insect and environment-associated Actinomycetes.</title>
        <authorList>
            <person name="Currrie C."/>
            <person name="Chevrette M."/>
            <person name="Carlson C."/>
            <person name="Stubbendieck R."/>
            <person name="Wendt-Pienkowski E."/>
        </authorList>
    </citation>
    <scope>NUCLEOTIDE SEQUENCE [LARGE SCALE GENOMIC DNA]</scope>
    <source>
        <strain evidence="2 3">SID8386</strain>
    </source>
</reference>
<proteinExistence type="predicted"/>
<keyword evidence="3" id="KW-1185">Reference proteome</keyword>
<name>A0ABX0BSJ4_9PSEU</name>
<dbReference type="EMBL" id="JAAGNC010000061">
    <property type="protein sequence ID" value="NEC55826.1"/>
    <property type="molecule type" value="Genomic_DNA"/>
</dbReference>
<dbReference type="RefSeq" id="WP_143132393.1">
    <property type="nucleotide sequence ID" value="NZ_FOWC01000002.1"/>
</dbReference>
<gene>
    <name evidence="2" type="ORF">G3I59_09550</name>
</gene>
<evidence type="ECO:0000256" key="1">
    <source>
        <dbReference type="SAM" id="MobiDB-lite"/>
    </source>
</evidence>